<name>A0A5B0M9P3_PUCGR</name>
<dbReference type="AlphaFoldDB" id="A0A5B0M9P3"/>
<dbReference type="PANTHER" id="PTHR33069">
    <property type="entry name" value="CHROMOSOME 7, WHOLE GENOME SHOTGUN SEQUENCE-RELATED"/>
    <property type="match status" value="1"/>
</dbReference>
<dbReference type="PANTHER" id="PTHR33069:SF3">
    <property type="entry name" value="DYNEIN HEAVY CHAIN TAIL DOMAIN-CONTAINING PROTEIN"/>
    <property type="match status" value="1"/>
</dbReference>
<evidence type="ECO:0000313" key="1">
    <source>
        <dbReference type="EMBL" id="KAA1073515.1"/>
    </source>
</evidence>
<gene>
    <name evidence="1" type="ORF">PGT21_014357</name>
</gene>
<keyword evidence="2" id="KW-1185">Reference proteome</keyword>
<evidence type="ECO:0000313" key="2">
    <source>
        <dbReference type="Proteomes" id="UP000324748"/>
    </source>
</evidence>
<sequence>MAEEQDPVLVGFSHLMNKYEPVFFGQWRDEENPPEEGDSSGLSDDQKLKTLQDLVDSMKHRLLPQLNHQLTTLSDLLFPSAFWKQPEMTRKLVLETQPELEKTIDQIKATIATLCPLPTLSTSTRTDDQDLKGLKYYRLQRLKSKFNEELLYHLNQLFTRAYFVFQQIRRVPDEVRPEQFDGWPCREEFAKHVRLGSVTIASIVFMIDCSELDLVQQQWAPELQNIEETMKEMGALIARSSSGRPSPLPVEFDKLGSFSARLPANIPPKTMVIRLAQLTLPLVKISRLLFAKVSRPDEDTDPDGGGERLNRVGLPLYTSMDSAQIEALADAANRVHQDLADLLVILQKAANRATGLGAAETRREFSKLAVSLNSHLNSPLSLLRKYYLPLIAQIEGVDAHAYYTTWFKNWKSLFQRILFKYQRVASAPHPFL</sequence>
<dbReference type="OrthoDB" id="10289122at2759"/>
<dbReference type="EMBL" id="VSWC01000158">
    <property type="protein sequence ID" value="KAA1073515.1"/>
    <property type="molecule type" value="Genomic_DNA"/>
</dbReference>
<organism evidence="1 2">
    <name type="scientific">Puccinia graminis f. sp. tritici</name>
    <dbReference type="NCBI Taxonomy" id="56615"/>
    <lineage>
        <taxon>Eukaryota</taxon>
        <taxon>Fungi</taxon>
        <taxon>Dikarya</taxon>
        <taxon>Basidiomycota</taxon>
        <taxon>Pucciniomycotina</taxon>
        <taxon>Pucciniomycetes</taxon>
        <taxon>Pucciniales</taxon>
        <taxon>Pucciniaceae</taxon>
        <taxon>Puccinia</taxon>
    </lineage>
</organism>
<accession>A0A5B0M9P3</accession>
<comment type="caution">
    <text evidence="1">The sequence shown here is derived from an EMBL/GenBank/DDBJ whole genome shotgun (WGS) entry which is preliminary data.</text>
</comment>
<reference evidence="1 2" key="1">
    <citation type="submission" date="2019-05" db="EMBL/GenBank/DDBJ databases">
        <title>Emergence of the Ug99 lineage of the wheat stem rust pathogen through somatic hybridization.</title>
        <authorList>
            <person name="Li F."/>
            <person name="Upadhyaya N.M."/>
            <person name="Sperschneider J."/>
            <person name="Matny O."/>
            <person name="Nguyen-Phuc H."/>
            <person name="Mago R."/>
            <person name="Raley C."/>
            <person name="Miller M.E."/>
            <person name="Silverstein K.A.T."/>
            <person name="Henningsen E."/>
            <person name="Hirsch C.D."/>
            <person name="Visser B."/>
            <person name="Pretorius Z.A."/>
            <person name="Steffenson B.J."/>
            <person name="Schwessinger B."/>
            <person name="Dodds P.N."/>
            <person name="Figueroa M."/>
        </authorList>
    </citation>
    <scope>NUCLEOTIDE SEQUENCE [LARGE SCALE GENOMIC DNA]</scope>
    <source>
        <strain evidence="1">21-0</strain>
    </source>
</reference>
<protein>
    <submittedName>
        <fullName evidence="1">Uncharacterized protein</fullName>
    </submittedName>
</protein>
<dbReference type="Proteomes" id="UP000324748">
    <property type="component" value="Unassembled WGS sequence"/>
</dbReference>
<proteinExistence type="predicted"/>